<dbReference type="Proteomes" id="UP001596113">
    <property type="component" value="Unassembled WGS sequence"/>
</dbReference>
<dbReference type="RefSeq" id="WP_378139333.1">
    <property type="nucleotide sequence ID" value="NZ_JBHSMI010000067.1"/>
</dbReference>
<organism evidence="3 4">
    <name type="scientific">Cohnella soli</name>
    <dbReference type="NCBI Taxonomy" id="425005"/>
    <lineage>
        <taxon>Bacteria</taxon>
        <taxon>Bacillati</taxon>
        <taxon>Bacillota</taxon>
        <taxon>Bacilli</taxon>
        <taxon>Bacillales</taxon>
        <taxon>Paenibacillaceae</taxon>
        <taxon>Cohnella</taxon>
    </lineage>
</organism>
<keyword evidence="3" id="KW-0326">Glycosidase</keyword>
<keyword evidence="1" id="KW-0812">Transmembrane</keyword>
<accession>A0ABW0I0J8</accession>
<name>A0ABW0I0J8_9BACL</name>
<keyword evidence="1" id="KW-1133">Transmembrane helix</keyword>
<dbReference type="EMBL" id="JBHSMI010000067">
    <property type="protein sequence ID" value="MFC5407031.1"/>
    <property type="molecule type" value="Genomic_DNA"/>
</dbReference>
<sequence>MSALAVRSLNRTLLYAAAPFAGLLVWLFVASVNVTIEDNSLRSIIESSASDSPSDSPSAATETTLVKLGQAEKIAKGTGASLKKQITLYNKTNADMNAIAELAISQAARPYAIYDKRITGRLGAPSATIQSDKLKAQLFYLGTSNFTSYALKIKLKKSDAMKLSLGNDKQGGAETTLAAVKRTSAVIGINAGGFADSGGKRYPLSTTIVNGEYVGSFEASYKDLFFVGLNDNNRLIGGKFGSKDQLDALAPKFGASFVPVLLKNGRTTDIPAKWQTSPKRAPRTVIANYKDDQLLILVADGYNEKGSSGATLEEMQILLQRFGAIDGYNLDGGGSTSLVFGGKVINRPSDGQLRKVPTNFLFFK</sequence>
<evidence type="ECO:0000313" key="4">
    <source>
        <dbReference type="Proteomes" id="UP001596113"/>
    </source>
</evidence>
<evidence type="ECO:0000259" key="2">
    <source>
        <dbReference type="Pfam" id="PF09992"/>
    </source>
</evidence>
<protein>
    <submittedName>
        <fullName evidence="3">Phosphodiester glycosidase family protein</fullName>
    </submittedName>
</protein>
<keyword evidence="1" id="KW-0472">Membrane</keyword>
<evidence type="ECO:0000256" key="1">
    <source>
        <dbReference type="SAM" id="Phobius"/>
    </source>
</evidence>
<dbReference type="GO" id="GO:0016798">
    <property type="term" value="F:hydrolase activity, acting on glycosyl bonds"/>
    <property type="evidence" value="ECO:0007669"/>
    <property type="project" value="UniProtKB-KW"/>
</dbReference>
<dbReference type="PANTHER" id="PTHR40446">
    <property type="entry name" value="N-ACETYLGLUCOSAMINE-1-PHOSPHODIESTER ALPHA-N-ACETYLGLUCOSAMINIDASE"/>
    <property type="match status" value="1"/>
</dbReference>
<reference evidence="4" key="1">
    <citation type="journal article" date="2019" name="Int. J. Syst. Evol. Microbiol.">
        <title>The Global Catalogue of Microorganisms (GCM) 10K type strain sequencing project: providing services to taxonomists for standard genome sequencing and annotation.</title>
        <authorList>
            <consortium name="The Broad Institute Genomics Platform"/>
            <consortium name="The Broad Institute Genome Sequencing Center for Infectious Disease"/>
            <person name="Wu L."/>
            <person name="Ma J."/>
        </authorList>
    </citation>
    <scope>NUCLEOTIDE SEQUENCE [LARGE SCALE GENOMIC DNA]</scope>
    <source>
        <strain evidence="4">CGMCC 1.18575</strain>
    </source>
</reference>
<gene>
    <name evidence="3" type="ORF">ACFPOF_30255</name>
</gene>
<dbReference type="PANTHER" id="PTHR40446:SF2">
    <property type="entry name" value="N-ACETYLGLUCOSAMINE-1-PHOSPHODIESTER ALPHA-N-ACETYLGLUCOSAMINIDASE"/>
    <property type="match status" value="1"/>
</dbReference>
<dbReference type="Pfam" id="PF09992">
    <property type="entry name" value="NAGPA"/>
    <property type="match status" value="1"/>
</dbReference>
<feature type="domain" description="Phosphodiester glycosidase" evidence="2">
    <location>
        <begin position="184"/>
        <end position="363"/>
    </location>
</feature>
<dbReference type="InterPro" id="IPR018711">
    <property type="entry name" value="NAGPA"/>
</dbReference>
<comment type="caution">
    <text evidence="3">The sequence shown here is derived from an EMBL/GenBank/DDBJ whole genome shotgun (WGS) entry which is preliminary data.</text>
</comment>
<keyword evidence="3" id="KW-0378">Hydrolase</keyword>
<keyword evidence="4" id="KW-1185">Reference proteome</keyword>
<feature type="transmembrane region" description="Helical" evidence="1">
    <location>
        <begin position="12"/>
        <end position="32"/>
    </location>
</feature>
<evidence type="ECO:0000313" key="3">
    <source>
        <dbReference type="EMBL" id="MFC5407031.1"/>
    </source>
</evidence>
<proteinExistence type="predicted"/>